<dbReference type="Pfam" id="PF07859">
    <property type="entry name" value="Abhydrolase_3"/>
    <property type="match status" value="1"/>
</dbReference>
<evidence type="ECO:0000313" key="2">
    <source>
        <dbReference type="EMBL" id="KAF2249365.1"/>
    </source>
</evidence>
<dbReference type="InterPro" id="IPR029058">
    <property type="entry name" value="AB_hydrolase_fold"/>
</dbReference>
<keyword evidence="3" id="KW-1185">Reference proteome</keyword>
<dbReference type="InterPro" id="IPR013094">
    <property type="entry name" value="AB_hydrolase_3"/>
</dbReference>
<dbReference type="EMBL" id="ML987195">
    <property type="protein sequence ID" value="KAF2249365.1"/>
    <property type="molecule type" value="Genomic_DNA"/>
</dbReference>
<protein>
    <recommendedName>
        <fullName evidence="1">Alpha/beta hydrolase fold-3 domain-containing protein</fullName>
    </recommendedName>
</protein>
<organism evidence="2 3">
    <name type="scientific">Trematosphaeria pertusa</name>
    <dbReference type="NCBI Taxonomy" id="390896"/>
    <lineage>
        <taxon>Eukaryota</taxon>
        <taxon>Fungi</taxon>
        <taxon>Dikarya</taxon>
        <taxon>Ascomycota</taxon>
        <taxon>Pezizomycotina</taxon>
        <taxon>Dothideomycetes</taxon>
        <taxon>Pleosporomycetidae</taxon>
        <taxon>Pleosporales</taxon>
        <taxon>Massarineae</taxon>
        <taxon>Trematosphaeriaceae</taxon>
        <taxon>Trematosphaeria</taxon>
    </lineage>
</organism>
<dbReference type="AlphaFoldDB" id="A0A6A6IFL2"/>
<dbReference type="Gene3D" id="3.40.50.1820">
    <property type="entry name" value="alpha/beta hydrolase"/>
    <property type="match status" value="1"/>
</dbReference>
<dbReference type="OrthoDB" id="19653at2759"/>
<accession>A0A6A6IFL2</accession>
<evidence type="ECO:0000259" key="1">
    <source>
        <dbReference type="Pfam" id="PF07859"/>
    </source>
</evidence>
<dbReference type="GeneID" id="54588259"/>
<proteinExistence type="predicted"/>
<sequence length="491" mass="56185">MSSLSPNQIQKLAAELKALNEAFDKSKPKKSWDWDKAALVKIWEKANPIRQHRWEEDLSPKINWLGKELNKEEHFYELSGRPKGVYGRFSKNAIWKGFWLQEQGKSWFHQQGFTAYRIPFAYTDTWDKQVLELGILIPHNLDRTRRIGSHVKFHGGGCTTGDCLFEPWFAEHILRHARANNIILLCPNYRLMPEANGAAILQDIDQFWDFYLNCPYLTEFFQEVGKVELDREQSLISGESAGVYCAVASWLRHSDKLSILALYLQYGMLAYYERVFPCDAPGFDEESYRASQVGEVLKLAPDELVYMGHPVKKEEVNKRAKELMDAVQKLEAVGQLPTCTGRAPPNGMLAAFTTSTSPPAWRECLQRGGTQTPDIINMLKEKKDPPKNFPPMFLYHGHDDPNCPIEKNSQALVDLCCELFPKHYIKNAKDPKIVLKTVTEIRAKDKDGKPELKKKVGHGFDYPLHEDWNPFIAEGIKFINSHWQAAQSAGS</sequence>
<dbReference type="SUPFAM" id="SSF53474">
    <property type="entry name" value="alpha/beta-Hydrolases"/>
    <property type="match status" value="1"/>
</dbReference>
<evidence type="ECO:0000313" key="3">
    <source>
        <dbReference type="Proteomes" id="UP000800094"/>
    </source>
</evidence>
<dbReference type="RefSeq" id="XP_033684369.1">
    <property type="nucleotide sequence ID" value="XM_033834929.1"/>
</dbReference>
<name>A0A6A6IFL2_9PLEO</name>
<reference evidence="2" key="1">
    <citation type="journal article" date="2020" name="Stud. Mycol.">
        <title>101 Dothideomycetes genomes: a test case for predicting lifestyles and emergence of pathogens.</title>
        <authorList>
            <person name="Haridas S."/>
            <person name="Albert R."/>
            <person name="Binder M."/>
            <person name="Bloem J."/>
            <person name="Labutti K."/>
            <person name="Salamov A."/>
            <person name="Andreopoulos B."/>
            <person name="Baker S."/>
            <person name="Barry K."/>
            <person name="Bills G."/>
            <person name="Bluhm B."/>
            <person name="Cannon C."/>
            <person name="Castanera R."/>
            <person name="Culley D."/>
            <person name="Daum C."/>
            <person name="Ezra D."/>
            <person name="Gonzalez J."/>
            <person name="Henrissat B."/>
            <person name="Kuo A."/>
            <person name="Liang C."/>
            <person name="Lipzen A."/>
            <person name="Lutzoni F."/>
            <person name="Magnuson J."/>
            <person name="Mondo S."/>
            <person name="Nolan M."/>
            <person name="Ohm R."/>
            <person name="Pangilinan J."/>
            <person name="Park H.-J."/>
            <person name="Ramirez L."/>
            <person name="Alfaro M."/>
            <person name="Sun H."/>
            <person name="Tritt A."/>
            <person name="Yoshinaga Y."/>
            <person name="Zwiers L.-H."/>
            <person name="Turgeon B."/>
            <person name="Goodwin S."/>
            <person name="Spatafora J."/>
            <person name="Crous P."/>
            <person name="Grigoriev I."/>
        </authorList>
    </citation>
    <scope>NUCLEOTIDE SEQUENCE</scope>
    <source>
        <strain evidence="2">CBS 122368</strain>
    </source>
</reference>
<dbReference type="GO" id="GO:0016787">
    <property type="term" value="F:hydrolase activity"/>
    <property type="evidence" value="ECO:0007669"/>
    <property type="project" value="InterPro"/>
</dbReference>
<dbReference type="Proteomes" id="UP000800094">
    <property type="component" value="Unassembled WGS sequence"/>
</dbReference>
<gene>
    <name evidence="2" type="ORF">BU26DRAFT_595215</name>
</gene>
<feature type="domain" description="Alpha/beta hydrolase fold-3" evidence="1">
    <location>
        <begin position="151"/>
        <end position="270"/>
    </location>
</feature>